<evidence type="ECO:0000313" key="4">
    <source>
        <dbReference type="Proteomes" id="UP000002640"/>
    </source>
</evidence>
<dbReference type="InParanoid" id="G5A0I8"/>
<feature type="region of interest" description="Disordered" evidence="1">
    <location>
        <begin position="1"/>
        <end position="40"/>
    </location>
</feature>
<evidence type="ECO:0000313" key="3">
    <source>
        <dbReference type="EMBL" id="EGZ11377.1"/>
    </source>
</evidence>
<dbReference type="EMBL" id="JH159158">
    <property type="protein sequence ID" value="EGZ11377.1"/>
    <property type="molecule type" value="Genomic_DNA"/>
</dbReference>
<dbReference type="KEGG" id="psoj:PHYSODRAFT_318105"/>
<feature type="region of interest" description="Disordered" evidence="1">
    <location>
        <begin position="140"/>
        <end position="177"/>
    </location>
</feature>
<feature type="compositionally biased region" description="Polar residues" evidence="1">
    <location>
        <begin position="31"/>
        <end position="40"/>
    </location>
</feature>
<proteinExistence type="predicted"/>
<evidence type="ECO:0000256" key="1">
    <source>
        <dbReference type="SAM" id="MobiDB-lite"/>
    </source>
</evidence>
<evidence type="ECO:0000256" key="2">
    <source>
        <dbReference type="SAM" id="Phobius"/>
    </source>
</evidence>
<keyword evidence="2" id="KW-0472">Membrane</keyword>
<dbReference type="Proteomes" id="UP000002640">
    <property type="component" value="Unassembled WGS sequence"/>
</dbReference>
<dbReference type="OMA" id="ECVAPRD"/>
<keyword evidence="2" id="KW-1133">Transmembrane helix</keyword>
<evidence type="ECO:0008006" key="5">
    <source>
        <dbReference type="Google" id="ProtNLM"/>
    </source>
</evidence>
<keyword evidence="2" id="KW-0812">Transmembrane</keyword>
<keyword evidence="4" id="KW-1185">Reference proteome</keyword>
<feature type="compositionally biased region" description="Polar residues" evidence="1">
    <location>
        <begin position="167"/>
        <end position="177"/>
    </location>
</feature>
<accession>G5A0I8</accession>
<protein>
    <recommendedName>
        <fullName evidence="5">Mucin-like protein</fullName>
    </recommendedName>
</protein>
<dbReference type="AlphaFoldDB" id="G5A0I8"/>
<gene>
    <name evidence="3" type="ORF">PHYSODRAFT_318105</name>
</gene>
<sequence length="338" mass="34569">MNQFGTESADFDSTYGDEEGGLFTDDLGSDSADTSDSPGDTLFTGSFSDSGYIECTDVSVEGDAIYCLPEDQVCSGVGDAPAGYACPLKGEVAVENCQASMMSFLNGECVAPRDSICQKIAGSSWGCVWDDQLEDATATATTTTTSKGGDVNSNTNTRTGKGEASAASCSGSKTTTDNAECTNVRVDGDATFCVTGLACSGDGDSPIGDRCPVMGDVAVGDCHDYLASYSNGKCIAASDGVCKRASTGTWGCVWSSRDNAASYVIDTSDGNTTGTGTGSDQALVTGVAAAAAVAAVIAGIAVAWSRHKRQNQRRALTEERIGMVLTPPGSARGSFHRV</sequence>
<reference evidence="3 4" key="1">
    <citation type="journal article" date="2006" name="Science">
        <title>Phytophthora genome sequences uncover evolutionary origins and mechanisms of pathogenesis.</title>
        <authorList>
            <person name="Tyler B.M."/>
            <person name="Tripathy S."/>
            <person name="Zhang X."/>
            <person name="Dehal P."/>
            <person name="Jiang R.H."/>
            <person name="Aerts A."/>
            <person name="Arredondo F.D."/>
            <person name="Baxter L."/>
            <person name="Bensasson D."/>
            <person name="Beynon J.L."/>
            <person name="Chapman J."/>
            <person name="Damasceno C.M."/>
            <person name="Dorrance A.E."/>
            <person name="Dou D."/>
            <person name="Dickerman A.W."/>
            <person name="Dubchak I.L."/>
            <person name="Garbelotto M."/>
            <person name="Gijzen M."/>
            <person name="Gordon S.G."/>
            <person name="Govers F."/>
            <person name="Grunwald N.J."/>
            <person name="Huang W."/>
            <person name="Ivors K.L."/>
            <person name="Jones R.W."/>
            <person name="Kamoun S."/>
            <person name="Krampis K."/>
            <person name="Lamour K.H."/>
            <person name="Lee M.K."/>
            <person name="McDonald W.H."/>
            <person name="Medina M."/>
            <person name="Meijer H.J."/>
            <person name="Nordberg E.K."/>
            <person name="Maclean D.J."/>
            <person name="Ospina-Giraldo M.D."/>
            <person name="Morris P.F."/>
            <person name="Phuntumart V."/>
            <person name="Putnam N.H."/>
            <person name="Rash S."/>
            <person name="Rose J.K."/>
            <person name="Sakihama Y."/>
            <person name="Salamov A.A."/>
            <person name="Savidor A."/>
            <person name="Scheuring C.F."/>
            <person name="Smith B.M."/>
            <person name="Sobral B.W."/>
            <person name="Terry A."/>
            <person name="Torto-Alalibo T.A."/>
            <person name="Win J."/>
            <person name="Xu Z."/>
            <person name="Zhang H."/>
            <person name="Grigoriev I.V."/>
            <person name="Rokhsar D.S."/>
            <person name="Boore J.L."/>
        </authorList>
    </citation>
    <scope>NUCLEOTIDE SEQUENCE [LARGE SCALE GENOMIC DNA]</scope>
    <source>
        <strain evidence="3 4">P6497</strain>
    </source>
</reference>
<dbReference type="RefSeq" id="XP_009534122.1">
    <property type="nucleotide sequence ID" value="XM_009535827.1"/>
</dbReference>
<name>G5A0I8_PHYSP</name>
<organism evidence="3 4">
    <name type="scientific">Phytophthora sojae (strain P6497)</name>
    <name type="common">Soybean stem and root rot agent</name>
    <name type="synonym">Phytophthora megasperma f. sp. glycines</name>
    <dbReference type="NCBI Taxonomy" id="1094619"/>
    <lineage>
        <taxon>Eukaryota</taxon>
        <taxon>Sar</taxon>
        <taxon>Stramenopiles</taxon>
        <taxon>Oomycota</taxon>
        <taxon>Peronosporomycetes</taxon>
        <taxon>Peronosporales</taxon>
        <taxon>Peronosporaceae</taxon>
        <taxon>Phytophthora</taxon>
    </lineage>
</organism>
<feature type="transmembrane region" description="Helical" evidence="2">
    <location>
        <begin position="282"/>
        <end position="304"/>
    </location>
</feature>
<dbReference type="GeneID" id="20644163"/>